<feature type="transmembrane region" description="Helical" evidence="1">
    <location>
        <begin position="118"/>
        <end position="136"/>
    </location>
</feature>
<protein>
    <submittedName>
        <fullName evidence="2">Uncharacterized protein</fullName>
    </submittedName>
</protein>
<accession>A0A426VF60</accession>
<name>A0A426VF60_9BURK</name>
<feature type="transmembrane region" description="Helical" evidence="1">
    <location>
        <begin position="61"/>
        <end position="81"/>
    </location>
</feature>
<evidence type="ECO:0000313" key="2">
    <source>
        <dbReference type="EMBL" id="RRS05475.1"/>
    </source>
</evidence>
<sequence>MLAVTGLIMAVLFLLAQQAIWVSPWGSRFQQVASLAAFVTMALPWALMLPPLLKTDVVTPVWRSILIAGALTVILLISAFVHARCAVIDMQAKSLDWPTCRIDLRKHLIRRAVSQEPTGHWAIAPAMVGGLSVVLFQLLRSLLPAQTLVLGASLGVLAGTAWICAMPLARALGQGWQLQQIERQSGSRFKSDQCQRLNTERMKSALGRWWSRRQPN</sequence>
<feature type="transmembrane region" description="Helical" evidence="1">
    <location>
        <begin position="148"/>
        <end position="169"/>
    </location>
</feature>
<keyword evidence="1" id="KW-0472">Membrane</keyword>
<keyword evidence="3" id="KW-1185">Reference proteome</keyword>
<feature type="transmembrane region" description="Helical" evidence="1">
    <location>
        <begin position="28"/>
        <end position="49"/>
    </location>
</feature>
<keyword evidence="1" id="KW-1133">Transmembrane helix</keyword>
<dbReference type="AlphaFoldDB" id="A0A426VF60"/>
<dbReference type="EMBL" id="RSED01000003">
    <property type="protein sequence ID" value="RRS05475.1"/>
    <property type="molecule type" value="Genomic_DNA"/>
</dbReference>
<gene>
    <name evidence="2" type="ORF">EIP75_04495</name>
</gene>
<keyword evidence="1" id="KW-0812">Transmembrane</keyword>
<reference evidence="2 3" key="1">
    <citation type="submission" date="2018-12" db="EMBL/GenBank/DDBJ databases">
        <title>The whole draft genome of Aquabacterium sp. SJQ9.</title>
        <authorList>
            <person name="Sun L."/>
            <person name="Gao X."/>
            <person name="Chen W."/>
            <person name="Huang K."/>
        </authorList>
    </citation>
    <scope>NUCLEOTIDE SEQUENCE [LARGE SCALE GENOMIC DNA]</scope>
    <source>
        <strain evidence="2 3">SJQ9</strain>
    </source>
</reference>
<evidence type="ECO:0000256" key="1">
    <source>
        <dbReference type="SAM" id="Phobius"/>
    </source>
</evidence>
<dbReference type="Proteomes" id="UP000269265">
    <property type="component" value="Unassembled WGS sequence"/>
</dbReference>
<evidence type="ECO:0000313" key="3">
    <source>
        <dbReference type="Proteomes" id="UP000269265"/>
    </source>
</evidence>
<proteinExistence type="predicted"/>
<comment type="caution">
    <text evidence="2">The sequence shown here is derived from an EMBL/GenBank/DDBJ whole genome shotgun (WGS) entry which is preliminary data.</text>
</comment>
<dbReference type="RefSeq" id="WP_125242043.1">
    <property type="nucleotide sequence ID" value="NZ_RSED01000003.1"/>
</dbReference>
<organism evidence="2 3">
    <name type="scientific">Aquabacterium soli</name>
    <dbReference type="NCBI Taxonomy" id="2493092"/>
    <lineage>
        <taxon>Bacteria</taxon>
        <taxon>Pseudomonadati</taxon>
        <taxon>Pseudomonadota</taxon>
        <taxon>Betaproteobacteria</taxon>
        <taxon>Burkholderiales</taxon>
        <taxon>Aquabacterium</taxon>
    </lineage>
</organism>